<accession>A0A9D4JVC7</accession>
<name>A0A9D4JVC7_DREPO</name>
<sequence length="63" mass="7187">MFEISEGLLRLENAGDDFYHIHRTPRHDQARVENTCKGCSTGIPVTMLEKIRRSWCFGMATCG</sequence>
<evidence type="ECO:0000313" key="1">
    <source>
        <dbReference type="EMBL" id="KAH3825456.1"/>
    </source>
</evidence>
<reference evidence="1" key="1">
    <citation type="journal article" date="2019" name="bioRxiv">
        <title>The Genome of the Zebra Mussel, Dreissena polymorpha: A Resource for Invasive Species Research.</title>
        <authorList>
            <person name="McCartney M.A."/>
            <person name="Auch B."/>
            <person name="Kono T."/>
            <person name="Mallez S."/>
            <person name="Zhang Y."/>
            <person name="Obille A."/>
            <person name="Becker A."/>
            <person name="Abrahante J.E."/>
            <person name="Garbe J."/>
            <person name="Badalamenti J.P."/>
            <person name="Herman A."/>
            <person name="Mangelson H."/>
            <person name="Liachko I."/>
            <person name="Sullivan S."/>
            <person name="Sone E.D."/>
            <person name="Koren S."/>
            <person name="Silverstein K.A.T."/>
            <person name="Beckman K.B."/>
            <person name="Gohl D.M."/>
        </authorList>
    </citation>
    <scope>NUCLEOTIDE SEQUENCE</scope>
    <source>
        <strain evidence="1">Duluth1</strain>
        <tissue evidence="1">Whole animal</tissue>
    </source>
</reference>
<organism evidence="1 2">
    <name type="scientific">Dreissena polymorpha</name>
    <name type="common">Zebra mussel</name>
    <name type="synonym">Mytilus polymorpha</name>
    <dbReference type="NCBI Taxonomy" id="45954"/>
    <lineage>
        <taxon>Eukaryota</taxon>
        <taxon>Metazoa</taxon>
        <taxon>Spiralia</taxon>
        <taxon>Lophotrochozoa</taxon>
        <taxon>Mollusca</taxon>
        <taxon>Bivalvia</taxon>
        <taxon>Autobranchia</taxon>
        <taxon>Heteroconchia</taxon>
        <taxon>Euheterodonta</taxon>
        <taxon>Imparidentia</taxon>
        <taxon>Neoheterodontei</taxon>
        <taxon>Myida</taxon>
        <taxon>Dreissenoidea</taxon>
        <taxon>Dreissenidae</taxon>
        <taxon>Dreissena</taxon>
    </lineage>
</organism>
<dbReference type="EMBL" id="JAIWYP010000005">
    <property type="protein sequence ID" value="KAH3825456.1"/>
    <property type="molecule type" value="Genomic_DNA"/>
</dbReference>
<comment type="caution">
    <text evidence="1">The sequence shown here is derived from an EMBL/GenBank/DDBJ whole genome shotgun (WGS) entry which is preliminary data.</text>
</comment>
<dbReference type="Proteomes" id="UP000828390">
    <property type="component" value="Unassembled WGS sequence"/>
</dbReference>
<protein>
    <submittedName>
        <fullName evidence="1">Uncharacterized protein</fullName>
    </submittedName>
</protein>
<proteinExistence type="predicted"/>
<keyword evidence="2" id="KW-1185">Reference proteome</keyword>
<dbReference type="AlphaFoldDB" id="A0A9D4JVC7"/>
<reference evidence="1" key="2">
    <citation type="submission" date="2020-11" db="EMBL/GenBank/DDBJ databases">
        <authorList>
            <person name="McCartney M.A."/>
            <person name="Auch B."/>
            <person name="Kono T."/>
            <person name="Mallez S."/>
            <person name="Becker A."/>
            <person name="Gohl D.M."/>
            <person name="Silverstein K.A.T."/>
            <person name="Koren S."/>
            <person name="Bechman K.B."/>
            <person name="Herman A."/>
            <person name="Abrahante J.E."/>
            <person name="Garbe J."/>
        </authorList>
    </citation>
    <scope>NUCLEOTIDE SEQUENCE</scope>
    <source>
        <strain evidence="1">Duluth1</strain>
        <tissue evidence="1">Whole animal</tissue>
    </source>
</reference>
<evidence type="ECO:0000313" key="2">
    <source>
        <dbReference type="Proteomes" id="UP000828390"/>
    </source>
</evidence>
<gene>
    <name evidence="1" type="ORF">DPMN_127331</name>
</gene>